<feature type="region of interest" description="Disordered" evidence="1">
    <location>
        <begin position="24"/>
        <end position="79"/>
    </location>
</feature>
<name>A0A914ECL3_9BILA</name>
<evidence type="ECO:0000256" key="1">
    <source>
        <dbReference type="SAM" id="MobiDB-lite"/>
    </source>
</evidence>
<evidence type="ECO:0000313" key="3">
    <source>
        <dbReference type="Proteomes" id="UP000887540"/>
    </source>
</evidence>
<feature type="signal peptide" evidence="2">
    <location>
        <begin position="1"/>
        <end position="18"/>
    </location>
</feature>
<accession>A0A914ECL3</accession>
<keyword evidence="2" id="KW-0732">Signal</keyword>
<evidence type="ECO:0000256" key="2">
    <source>
        <dbReference type="SAM" id="SignalP"/>
    </source>
</evidence>
<dbReference type="AlphaFoldDB" id="A0A914ECL3"/>
<dbReference type="Proteomes" id="UP000887540">
    <property type="component" value="Unplaced"/>
</dbReference>
<feature type="chain" id="PRO_5037527539" evidence="2">
    <location>
        <begin position="19"/>
        <end position="79"/>
    </location>
</feature>
<proteinExistence type="predicted"/>
<feature type="compositionally biased region" description="Low complexity" evidence="1">
    <location>
        <begin position="68"/>
        <end position="79"/>
    </location>
</feature>
<protein>
    <submittedName>
        <fullName evidence="4">Uncharacterized protein</fullName>
    </submittedName>
</protein>
<reference evidence="4" key="1">
    <citation type="submission" date="2022-11" db="UniProtKB">
        <authorList>
            <consortium name="WormBaseParasite"/>
        </authorList>
    </citation>
    <scope>IDENTIFICATION</scope>
</reference>
<dbReference type="WBParaSite" id="ACRNAN_scaffold6859.g23347.t1">
    <property type="protein sequence ID" value="ACRNAN_scaffold6859.g23347.t1"/>
    <property type="gene ID" value="ACRNAN_scaffold6859.g23347"/>
</dbReference>
<feature type="compositionally biased region" description="Basic residues" evidence="1">
    <location>
        <begin position="28"/>
        <end position="45"/>
    </location>
</feature>
<feature type="compositionally biased region" description="Basic and acidic residues" evidence="1">
    <location>
        <begin position="46"/>
        <end position="56"/>
    </location>
</feature>
<evidence type="ECO:0000313" key="4">
    <source>
        <dbReference type="WBParaSite" id="ACRNAN_scaffold6859.g23347.t1"/>
    </source>
</evidence>
<sequence>MKFLVLFSLLVVLVAVFGQTSQPVSNHTGHHHRGHGGRFGHKSFGHRGDGSDEQRIREHHRHRGRNATTSATPVFTTTI</sequence>
<organism evidence="3 4">
    <name type="scientific">Acrobeloides nanus</name>
    <dbReference type="NCBI Taxonomy" id="290746"/>
    <lineage>
        <taxon>Eukaryota</taxon>
        <taxon>Metazoa</taxon>
        <taxon>Ecdysozoa</taxon>
        <taxon>Nematoda</taxon>
        <taxon>Chromadorea</taxon>
        <taxon>Rhabditida</taxon>
        <taxon>Tylenchina</taxon>
        <taxon>Cephalobomorpha</taxon>
        <taxon>Cephaloboidea</taxon>
        <taxon>Cephalobidae</taxon>
        <taxon>Acrobeloides</taxon>
    </lineage>
</organism>
<keyword evidence="3" id="KW-1185">Reference proteome</keyword>